<dbReference type="EMBL" id="JBAKFJ010000001">
    <property type="protein sequence ID" value="MEX0385836.1"/>
    <property type="molecule type" value="Genomic_DNA"/>
</dbReference>
<dbReference type="Proteomes" id="UP001556653">
    <property type="component" value="Unassembled WGS sequence"/>
</dbReference>
<gene>
    <name evidence="2" type="ORF">V6X64_02355</name>
</gene>
<evidence type="ECO:0000256" key="1">
    <source>
        <dbReference type="SAM" id="MobiDB-lite"/>
    </source>
</evidence>
<evidence type="ECO:0000313" key="2">
    <source>
        <dbReference type="EMBL" id="MEX0385836.1"/>
    </source>
</evidence>
<evidence type="ECO:0000313" key="3">
    <source>
        <dbReference type="Proteomes" id="UP001556653"/>
    </source>
</evidence>
<organism evidence="2 3">
    <name type="scientific">Spiribacter onubensis</name>
    <dbReference type="NCBI Taxonomy" id="3122420"/>
    <lineage>
        <taxon>Bacteria</taxon>
        <taxon>Pseudomonadati</taxon>
        <taxon>Pseudomonadota</taxon>
        <taxon>Gammaproteobacteria</taxon>
        <taxon>Chromatiales</taxon>
        <taxon>Ectothiorhodospiraceae</taxon>
        <taxon>Spiribacter</taxon>
    </lineage>
</organism>
<protein>
    <submittedName>
        <fullName evidence="2">Uncharacterized protein</fullName>
    </submittedName>
</protein>
<comment type="caution">
    <text evidence="2">The sequence shown here is derived from an EMBL/GenBank/DDBJ whole genome shotgun (WGS) entry which is preliminary data.</text>
</comment>
<feature type="region of interest" description="Disordered" evidence="1">
    <location>
        <begin position="1"/>
        <end position="23"/>
    </location>
</feature>
<proteinExistence type="predicted"/>
<reference evidence="2 3" key="1">
    <citation type="submission" date="2024-02" db="EMBL/GenBank/DDBJ databases">
        <title>New especies of Spiribacter isolated from saline water.</title>
        <authorList>
            <person name="Leon M.J."/>
            <person name="De La Haba R."/>
            <person name="Sanchez-Porro C."/>
            <person name="Ventosa A."/>
        </authorList>
    </citation>
    <scope>NUCLEOTIDE SEQUENCE [LARGE SCALE GENOMIC DNA]</scope>
    <source>
        <strain evidence="3">ag22IC4-227</strain>
    </source>
</reference>
<name>A0ABV3S6T1_9GAMM</name>
<sequence length="71" mass="7769">MKWYAVPSELPPGARKEDPTLPPAAKRPAIVVNEHGEQIAEFEELQDAEKTVSLHNGSSSAALDRRVYGVL</sequence>
<accession>A0ABV3S6T1</accession>
<keyword evidence="3" id="KW-1185">Reference proteome</keyword>
<dbReference type="RefSeq" id="WP_367966317.1">
    <property type="nucleotide sequence ID" value="NZ_JBAKFJ010000001.1"/>
</dbReference>